<sequence length="338" mass="37334">MVGSRGPPKLTSAYNRGWTLHKKKRIDALVLPNKLRCWECRKLLKTSLFSEVNQKEIKSAIVAGQINIETLQDVPWRRCRHCTPTQVTELECIMCLKVKGLDGFTKAQRRDPDRARCMECVYDHQAEDPIEGTAKDFYELKKMQEDEEFDDDISNAHEDSEFDESEAGGGVPHELNQENLANHNTSTNEHSSKPSASRQSTNASTASSRPAYAGVSSAKLKAWQAVGCGYGGSTANSTSGARFTGYDGDGNPHQRTRSPSTIASGDEDDGEESDSTTTAERSHNAKAMDEKAFKNATAKFAKLGGQRAQAIAKPTYEGRTVSYDNSDDDDEEDEYFLI</sequence>
<feature type="domain" description="Stc1" evidence="2">
    <location>
        <begin position="36"/>
        <end position="121"/>
    </location>
</feature>
<name>A0ABR4AP25_9LECA</name>
<dbReference type="Pfam" id="PF12898">
    <property type="entry name" value="Stc1"/>
    <property type="match status" value="1"/>
</dbReference>
<proteinExistence type="predicted"/>
<evidence type="ECO:0000256" key="1">
    <source>
        <dbReference type="SAM" id="MobiDB-lite"/>
    </source>
</evidence>
<protein>
    <recommendedName>
        <fullName evidence="2">Stc1 domain-containing protein</fullName>
    </recommendedName>
</protein>
<feature type="region of interest" description="Disordered" evidence="1">
    <location>
        <begin position="232"/>
        <end position="289"/>
    </location>
</feature>
<keyword evidence="4" id="KW-1185">Reference proteome</keyword>
<evidence type="ECO:0000313" key="3">
    <source>
        <dbReference type="EMBL" id="KAL2046863.1"/>
    </source>
</evidence>
<feature type="region of interest" description="Disordered" evidence="1">
    <location>
        <begin position="317"/>
        <end position="338"/>
    </location>
</feature>
<feature type="region of interest" description="Disordered" evidence="1">
    <location>
        <begin position="183"/>
        <end position="211"/>
    </location>
</feature>
<feature type="compositionally biased region" description="Acidic residues" evidence="1">
    <location>
        <begin position="325"/>
        <end position="338"/>
    </location>
</feature>
<gene>
    <name evidence="3" type="ORF">N7G274_000881</name>
</gene>
<comment type="caution">
    <text evidence="3">The sequence shown here is derived from an EMBL/GenBank/DDBJ whole genome shotgun (WGS) entry which is preliminary data.</text>
</comment>
<feature type="compositionally biased region" description="Basic and acidic residues" evidence="1">
    <location>
        <begin position="280"/>
        <end position="289"/>
    </location>
</feature>
<accession>A0ABR4AP25</accession>
<evidence type="ECO:0000259" key="2">
    <source>
        <dbReference type="Pfam" id="PF12898"/>
    </source>
</evidence>
<feature type="compositionally biased region" description="Polar residues" evidence="1">
    <location>
        <begin position="183"/>
        <end position="208"/>
    </location>
</feature>
<feature type="compositionally biased region" description="Acidic residues" evidence="1">
    <location>
        <begin position="265"/>
        <end position="274"/>
    </location>
</feature>
<dbReference type="InterPro" id="IPR024630">
    <property type="entry name" value="Stc1"/>
</dbReference>
<dbReference type="EMBL" id="JBEFKJ010000003">
    <property type="protein sequence ID" value="KAL2046863.1"/>
    <property type="molecule type" value="Genomic_DNA"/>
</dbReference>
<reference evidence="3 4" key="1">
    <citation type="submission" date="2024-09" db="EMBL/GenBank/DDBJ databases">
        <title>Rethinking Asexuality: The Enigmatic Case of Functional Sexual Genes in Lepraria (Stereocaulaceae).</title>
        <authorList>
            <person name="Doellman M."/>
            <person name="Sun Y."/>
            <person name="Barcenas-Pena A."/>
            <person name="Lumbsch H.T."/>
            <person name="Grewe F."/>
        </authorList>
    </citation>
    <scope>NUCLEOTIDE SEQUENCE [LARGE SCALE GENOMIC DNA]</scope>
    <source>
        <strain evidence="3 4">Mercado 3170</strain>
    </source>
</reference>
<evidence type="ECO:0000313" key="4">
    <source>
        <dbReference type="Proteomes" id="UP001590950"/>
    </source>
</evidence>
<organism evidence="3 4">
    <name type="scientific">Stereocaulon virgatum</name>
    <dbReference type="NCBI Taxonomy" id="373712"/>
    <lineage>
        <taxon>Eukaryota</taxon>
        <taxon>Fungi</taxon>
        <taxon>Dikarya</taxon>
        <taxon>Ascomycota</taxon>
        <taxon>Pezizomycotina</taxon>
        <taxon>Lecanoromycetes</taxon>
        <taxon>OSLEUM clade</taxon>
        <taxon>Lecanoromycetidae</taxon>
        <taxon>Lecanorales</taxon>
        <taxon>Lecanorineae</taxon>
        <taxon>Stereocaulaceae</taxon>
        <taxon>Stereocaulon</taxon>
    </lineage>
</organism>
<dbReference type="Proteomes" id="UP001590950">
    <property type="component" value="Unassembled WGS sequence"/>
</dbReference>